<dbReference type="EMBL" id="SACS01000002">
    <property type="protein sequence ID" value="RVU41124.1"/>
    <property type="molecule type" value="Genomic_DNA"/>
</dbReference>
<comment type="similarity">
    <text evidence="2">Belongs to the UPF0073 (Hly-III) family.</text>
</comment>
<dbReference type="PANTHER" id="PTHR20855">
    <property type="entry name" value="ADIPOR/PROGESTIN RECEPTOR-RELATED"/>
    <property type="match status" value="1"/>
</dbReference>
<dbReference type="Pfam" id="PF03006">
    <property type="entry name" value="HlyIII"/>
    <property type="match status" value="1"/>
</dbReference>
<keyword evidence="7" id="KW-0862">Zinc</keyword>
<comment type="caution">
    <text evidence="9">The sequence shown here is derived from an EMBL/GenBank/DDBJ whole genome shotgun (WGS) entry which is preliminary data.</text>
</comment>
<feature type="binding site" evidence="7">
    <location>
        <position position="67"/>
    </location>
    <ligand>
        <name>Zn(2+)</name>
        <dbReference type="ChEBI" id="CHEBI:29105"/>
    </ligand>
</feature>
<dbReference type="GO" id="GO:0005886">
    <property type="term" value="C:plasma membrane"/>
    <property type="evidence" value="ECO:0007669"/>
    <property type="project" value="UniProtKB-SubCell"/>
</dbReference>
<keyword evidence="6 8" id="KW-0472">Membrane</keyword>
<accession>A0A437R2W4</accession>
<keyword evidence="4 8" id="KW-0812">Transmembrane</keyword>
<name>A0A437R2W4_9GAMM</name>
<dbReference type="AlphaFoldDB" id="A0A437R2W4"/>
<feature type="transmembrane region" description="Helical" evidence="8">
    <location>
        <begin position="163"/>
        <end position="183"/>
    </location>
</feature>
<keyword evidence="5 8" id="KW-1133">Transmembrane helix</keyword>
<dbReference type="InterPro" id="IPR005744">
    <property type="entry name" value="Hy-lIII"/>
</dbReference>
<gene>
    <name evidence="9" type="ORF">EOE67_02660</name>
</gene>
<keyword evidence="7" id="KW-0479">Metal-binding</keyword>
<evidence type="ECO:0000313" key="9">
    <source>
        <dbReference type="EMBL" id="RVU41124.1"/>
    </source>
</evidence>
<dbReference type="NCBIfam" id="TIGR01065">
    <property type="entry name" value="hlyIII"/>
    <property type="match status" value="1"/>
</dbReference>
<feature type="transmembrane region" description="Helical" evidence="8">
    <location>
        <begin position="108"/>
        <end position="128"/>
    </location>
</feature>
<evidence type="ECO:0000256" key="4">
    <source>
        <dbReference type="ARBA" id="ARBA00022692"/>
    </source>
</evidence>
<dbReference type="GO" id="GO:0140911">
    <property type="term" value="F:pore-forming activity"/>
    <property type="evidence" value="ECO:0007669"/>
    <property type="project" value="InterPro"/>
</dbReference>
<evidence type="ECO:0000256" key="7">
    <source>
        <dbReference type="PIRSR" id="PIRSR604254-1"/>
    </source>
</evidence>
<comment type="subcellular location">
    <subcellularLocation>
        <location evidence="1">Cell membrane</location>
        <topology evidence="1">Multi-pass membrane protein</topology>
    </subcellularLocation>
</comment>
<evidence type="ECO:0000313" key="10">
    <source>
        <dbReference type="Proteomes" id="UP000283077"/>
    </source>
</evidence>
<proteinExistence type="inferred from homology"/>
<organism evidence="9 10">
    <name type="scientific">Rheinheimera riviphila</name>
    <dbReference type="NCBI Taxonomy" id="1834037"/>
    <lineage>
        <taxon>Bacteria</taxon>
        <taxon>Pseudomonadati</taxon>
        <taxon>Pseudomonadota</taxon>
        <taxon>Gammaproteobacteria</taxon>
        <taxon>Chromatiales</taxon>
        <taxon>Chromatiaceae</taxon>
        <taxon>Rheinheimera</taxon>
    </lineage>
</organism>
<evidence type="ECO:0000256" key="2">
    <source>
        <dbReference type="ARBA" id="ARBA00008488"/>
    </source>
</evidence>
<dbReference type="GO" id="GO:0046872">
    <property type="term" value="F:metal ion binding"/>
    <property type="evidence" value="ECO:0007669"/>
    <property type="project" value="UniProtKB-KW"/>
</dbReference>
<feature type="transmembrane region" description="Helical" evidence="8">
    <location>
        <begin position="190"/>
        <end position="211"/>
    </location>
</feature>
<keyword evidence="10" id="KW-1185">Reference proteome</keyword>
<evidence type="ECO:0000256" key="8">
    <source>
        <dbReference type="SAM" id="Phobius"/>
    </source>
</evidence>
<keyword evidence="3" id="KW-1003">Cell membrane</keyword>
<evidence type="ECO:0000256" key="5">
    <source>
        <dbReference type="ARBA" id="ARBA00022989"/>
    </source>
</evidence>
<evidence type="ECO:0000256" key="1">
    <source>
        <dbReference type="ARBA" id="ARBA00004651"/>
    </source>
</evidence>
<dbReference type="OrthoDB" id="9813689at2"/>
<feature type="transmembrane region" description="Helical" evidence="8">
    <location>
        <begin position="45"/>
        <end position="63"/>
    </location>
</feature>
<protein>
    <submittedName>
        <fullName evidence="9">Hemolysin III family protein</fullName>
    </submittedName>
</protein>
<reference evidence="9 10" key="1">
    <citation type="submission" date="2019-01" db="EMBL/GenBank/DDBJ databases">
        <authorList>
            <person name="Chen W.-M."/>
        </authorList>
    </citation>
    <scope>NUCLEOTIDE SEQUENCE [LARGE SCALE GENOMIC DNA]</scope>
    <source>
        <strain evidence="9 10">KYPC3</strain>
    </source>
</reference>
<dbReference type="InterPro" id="IPR004254">
    <property type="entry name" value="AdipoR/HlyIII-related"/>
</dbReference>
<evidence type="ECO:0000256" key="3">
    <source>
        <dbReference type="ARBA" id="ARBA00022475"/>
    </source>
</evidence>
<sequence>MSSKEKNYHATEEQLHCLSHAAAAVLSLVGCGLLVAKSWHLGGQALFASLAFGLSLFLLYLSSSCYHGSQHPERKALWRKLDHAAIYVLIAGSYTPFTLISMRDSWGFWLVAVVWSVAIIGVLLEFVAHLKFQKLSLVLYLVMGWLALVAANPLMQTVPAEGLWWLLAGGLCYSFGVIFYLWHSLFLHHVIWHLWVVAGSVCHFVSIYFYVL</sequence>
<feature type="transmembrane region" description="Helical" evidence="8">
    <location>
        <begin position="84"/>
        <end position="102"/>
    </location>
</feature>
<feature type="binding site" evidence="7">
    <location>
        <position position="189"/>
    </location>
    <ligand>
        <name>Zn(2+)</name>
        <dbReference type="ChEBI" id="CHEBI:29105"/>
    </ligand>
</feature>
<feature type="binding site" evidence="7">
    <location>
        <position position="193"/>
    </location>
    <ligand>
        <name>Zn(2+)</name>
        <dbReference type="ChEBI" id="CHEBI:29105"/>
    </ligand>
</feature>
<dbReference type="PANTHER" id="PTHR20855:SF3">
    <property type="entry name" value="LD03007P"/>
    <property type="match status" value="1"/>
</dbReference>
<feature type="transmembrane region" description="Helical" evidence="8">
    <location>
        <begin position="135"/>
        <end position="151"/>
    </location>
</feature>
<dbReference type="Proteomes" id="UP000283077">
    <property type="component" value="Unassembled WGS sequence"/>
</dbReference>
<dbReference type="RefSeq" id="WP_127697513.1">
    <property type="nucleotide sequence ID" value="NZ_SACS01000002.1"/>
</dbReference>
<evidence type="ECO:0000256" key="6">
    <source>
        <dbReference type="ARBA" id="ARBA00023136"/>
    </source>
</evidence>
<feature type="transmembrane region" description="Helical" evidence="8">
    <location>
        <begin position="21"/>
        <end position="39"/>
    </location>
</feature>
<dbReference type="PROSITE" id="PS51257">
    <property type="entry name" value="PROKAR_LIPOPROTEIN"/>
    <property type="match status" value="1"/>
</dbReference>